<dbReference type="Proteomes" id="UP000560658">
    <property type="component" value="Unassembled WGS sequence"/>
</dbReference>
<sequence>MKKKNIRILSIALITAGVFSSCSDQFLQDKKNYDNANADSYNYYSGALARVADIYMWCLPDANADPSWKYNSTGLADTQAKSTEEYSGFGVFVDPDAELTYQQGNNPVPDYFHGSSGNIQTMVWGRIRNCNDVIRGITNSTLTQEEKSKLLGQVYFFRAWCYYNLVKWYGGVPIIKEVQEIVSGSVVPRSTTKECVDFICEDLDLSAELLAPFTTNGGWTSSDFGRVTSGTALALKGRLLLLYASPVFNRKNDVTRWEKAYEVIGESIATLNACGYGLYNENNPGANASGWANIFSTVEGNSEAVFVTLYNTLASASSADFSKNNAWENGIRPSNTLGGGGKTPSAMLVDMFPMSDGKKPGSTTTYTKLASSEISYDSEAPFLNRDPRFYRTFAFPGVRWKFSGDPRNEKNNNPYNGSEYELWNYVWYTTETDRDNVESGSTYGADNLLGNAKGFYIRKRSDDADVNSPRYRYEAANGFKYSANPYIELRYAEVLLNYAEAACGAGHMDIAVEQLKKIRTRVGYTGDCGLQSNLLSDQAACMAAVLYERQVELAYEGKRFDDLRRWMLFDGGVEKVAGAPDSWTLTGWGGNTCTYLGFTPLNGQRRDNLEFRVNNSNKNGLGGKEWAIGGTNPDPLYGVATRPAAIDLTKDLSTQQTGLKNFYATYLTRKKKKGDAYTSDKGEKYMKFYPKYYLLGLYQGAQNANATLKQTIGWGDYVNGGANGTYDPLAE</sequence>
<feature type="chain" id="PRO_5032710812" description="RagB/SusD family nutrient uptake outer membrane protein" evidence="6">
    <location>
        <begin position="21"/>
        <end position="731"/>
    </location>
</feature>
<dbReference type="Pfam" id="PF07980">
    <property type="entry name" value="SusD_RagB"/>
    <property type="match status" value="1"/>
</dbReference>
<comment type="caution">
    <text evidence="9">The sequence shown here is derived from an EMBL/GenBank/DDBJ whole genome shotgun (WGS) entry which is preliminary data.</text>
</comment>
<dbReference type="Pfam" id="PF14322">
    <property type="entry name" value="SusD-like_3"/>
    <property type="match status" value="1"/>
</dbReference>
<evidence type="ECO:0000256" key="6">
    <source>
        <dbReference type="SAM" id="SignalP"/>
    </source>
</evidence>
<evidence type="ECO:0000256" key="3">
    <source>
        <dbReference type="ARBA" id="ARBA00022729"/>
    </source>
</evidence>
<dbReference type="SUPFAM" id="SSF48452">
    <property type="entry name" value="TPR-like"/>
    <property type="match status" value="1"/>
</dbReference>
<keyword evidence="5" id="KW-0998">Cell outer membrane</keyword>
<dbReference type="RefSeq" id="WP_044163361.1">
    <property type="nucleotide sequence ID" value="NZ_JACIER010000005.1"/>
</dbReference>
<accession>A0A840D5R5</accession>
<feature type="signal peptide" evidence="6">
    <location>
        <begin position="1"/>
        <end position="20"/>
    </location>
</feature>
<dbReference type="PROSITE" id="PS51257">
    <property type="entry name" value="PROKAR_LIPOPROTEIN"/>
    <property type="match status" value="1"/>
</dbReference>
<gene>
    <name evidence="9" type="ORF">GGR06_001519</name>
</gene>
<evidence type="ECO:0000259" key="7">
    <source>
        <dbReference type="Pfam" id="PF07980"/>
    </source>
</evidence>
<dbReference type="InterPro" id="IPR011990">
    <property type="entry name" value="TPR-like_helical_dom_sf"/>
</dbReference>
<evidence type="ECO:0008006" key="11">
    <source>
        <dbReference type="Google" id="ProtNLM"/>
    </source>
</evidence>
<dbReference type="InterPro" id="IPR033985">
    <property type="entry name" value="SusD-like_N"/>
</dbReference>
<proteinExistence type="inferred from homology"/>
<keyword evidence="4" id="KW-0472">Membrane</keyword>
<name>A0A840D5R5_9BACE</name>
<dbReference type="AlphaFoldDB" id="A0A840D5R5"/>
<dbReference type="GO" id="GO:0009279">
    <property type="term" value="C:cell outer membrane"/>
    <property type="evidence" value="ECO:0007669"/>
    <property type="project" value="UniProtKB-SubCell"/>
</dbReference>
<evidence type="ECO:0000256" key="5">
    <source>
        <dbReference type="ARBA" id="ARBA00023237"/>
    </source>
</evidence>
<evidence type="ECO:0000256" key="2">
    <source>
        <dbReference type="ARBA" id="ARBA00006275"/>
    </source>
</evidence>
<evidence type="ECO:0000313" key="9">
    <source>
        <dbReference type="EMBL" id="MBB4043733.1"/>
    </source>
</evidence>
<comment type="subcellular location">
    <subcellularLocation>
        <location evidence="1">Cell outer membrane</location>
    </subcellularLocation>
</comment>
<reference evidence="9" key="1">
    <citation type="submission" date="2020-08" db="EMBL/GenBank/DDBJ databases">
        <title>Genomic Encyclopedia of Type Strains, Phase IV (KMG-IV): sequencing the most valuable type-strain genomes for metagenomic binning, comparative biology and taxonomic classification.</title>
        <authorList>
            <person name="Goeker M."/>
        </authorList>
    </citation>
    <scope>NUCLEOTIDE SEQUENCE [LARGE SCALE GENOMIC DNA]</scope>
    <source>
        <strain evidence="9">DSM 105720</strain>
    </source>
</reference>
<organism evidence="9 10">
    <name type="scientific">Bacteroides reticulotermitis</name>
    <dbReference type="NCBI Taxonomy" id="1133319"/>
    <lineage>
        <taxon>Bacteria</taxon>
        <taxon>Pseudomonadati</taxon>
        <taxon>Bacteroidota</taxon>
        <taxon>Bacteroidia</taxon>
        <taxon>Bacteroidales</taxon>
        <taxon>Bacteroidaceae</taxon>
        <taxon>Bacteroides</taxon>
    </lineage>
</organism>
<evidence type="ECO:0000313" key="10">
    <source>
        <dbReference type="Proteomes" id="UP000560658"/>
    </source>
</evidence>
<dbReference type="InterPro" id="IPR012944">
    <property type="entry name" value="SusD_RagB_dom"/>
</dbReference>
<evidence type="ECO:0000259" key="8">
    <source>
        <dbReference type="Pfam" id="PF14322"/>
    </source>
</evidence>
<feature type="domain" description="SusD-like N-terminal" evidence="8">
    <location>
        <begin position="121"/>
        <end position="211"/>
    </location>
</feature>
<comment type="similarity">
    <text evidence="2">Belongs to the SusD family.</text>
</comment>
<evidence type="ECO:0000256" key="4">
    <source>
        <dbReference type="ARBA" id="ARBA00023136"/>
    </source>
</evidence>
<feature type="domain" description="RagB/SusD" evidence="7">
    <location>
        <begin position="317"/>
        <end position="714"/>
    </location>
</feature>
<evidence type="ECO:0000256" key="1">
    <source>
        <dbReference type="ARBA" id="ARBA00004442"/>
    </source>
</evidence>
<dbReference type="EMBL" id="JACIER010000005">
    <property type="protein sequence ID" value="MBB4043733.1"/>
    <property type="molecule type" value="Genomic_DNA"/>
</dbReference>
<keyword evidence="10" id="KW-1185">Reference proteome</keyword>
<protein>
    <recommendedName>
        <fullName evidence="11">RagB/SusD family nutrient uptake outer membrane protein</fullName>
    </recommendedName>
</protein>
<keyword evidence="3 6" id="KW-0732">Signal</keyword>
<dbReference type="Gene3D" id="1.25.40.390">
    <property type="match status" value="1"/>
</dbReference>